<gene>
    <name evidence="15" type="ORF">E1N52_02450</name>
</gene>
<keyword evidence="10 13" id="KW-1133">Transmembrane helix</keyword>
<evidence type="ECO:0000256" key="11">
    <source>
        <dbReference type="ARBA" id="ARBA00023004"/>
    </source>
</evidence>
<keyword evidence="6" id="KW-0349">Heme</keyword>
<dbReference type="InterPro" id="IPR051817">
    <property type="entry name" value="FDH_cytochrome_b556_subunit"/>
</dbReference>
<organism evidence="15 16">
    <name type="scientific">Paraburkholderia guartelaensis</name>
    <dbReference type="NCBI Taxonomy" id="2546446"/>
    <lineage>
        <taxon>Bacteria</taxon>
        <taxon>Pseudomonadati</taxon>
        <taxon>Pseudomonadota</taxon>
        <taxon>Betaproteobacteria</taxon>
        <taxon>Burkholderiales</taxon>
        <taxon>Burkholderiaceae</taxon>
        <taxon>Paraburkholderia</taxon>
    </lineage>
</organism>
<evidence type="ECO:0000256" key="13">
    <source>
        <dbReference type="SAM" id="Phobius"/>
    </source>
</evidence>
<keyword evidence="8" id="KW-0479">Metal-binding</keyword>
<evidence type="ECO:0000256" key="2">
    <source>
        <dbReference type="ARBA" id="ARBA00004651"/>
    </source>
</evidence>
<dbReference type="GO" id="GO:0005886">
    <property type="term" value="C:plasma membrane"/>
    <property type="evidence" value="ECO:0007669"/>
    <property type="project" value="UniProtKB-SubCell"/>
</dbReference>
<feature type="transmembrane region" description="Helical" evidence="13">
    <location>
        <begin position="60"/>
        <end position="81"/>
    </location>
</feature>
<accession>A0A4R5LKI4</accession>
<evidence type="ECO:0000256" key="3">
    <source>
        <dbReference type="ARBA" id="ARBA00010747"/>
    </source>
</evidence>
<evidence type="ECO:0000313" key="15">
    <source>
        <dbReference type="EMBL" id="TDG10237.1"/>
    </source>
</evidence>
<protein>
    <submittedName>
        <fullName evidence="15">Formate dehydrogenase subunit gamma</fullName>
    </submittedName>
</protein>
<name>A0A4R5LKI4_9BURK</name>
<dbReference type="Proteomes" id="UP000295606">
    <property type="component" value="Unassembled WGS sequence"/>
</dbReference>
<comment type="cofactor">
    <cofactor evidence="1">
        <name>heme</name>
        <dbReference type="ChEBI" id="CHEBI:30413"/>
    </cofactor>
</comment>
<evidence type="ECO:0000256" key="10">
    <source>
        <dbReference type="ARBA" id="ARBA00022989"/>
    </source>
</evidence>
<dbReference type="EMBL" id="SMOD01000002">
    <property type="protein sequence ID" value="TDG10237.1"/>
    <property type="molecule type" value="Genomic_DNA"/>
</dbReference>
<dbReference type="GO" id="GO:0009326">
    <property type="term" value="C:formate dehydrogenase complex"/>
    <property type="evidence" value="ECO:0007669"/>
    <property type="project" value="InterPro"/>
</dbReference>
<evidence type="ECO:0000256" key="1">
    <source>
        <dbReference type="ARBA" id="ARBA00001971"/>
    </source>
</evidence>
<dbReference type="GO" id="GO:0015944">
    <property type="term" value="P:formate oxidation"/>
    <property type="evidence" value="ECO:0007669"/>
    <property type="project" value="TreeGrafter"/>
</dbReference>
<dbReference type="SUPFAM" id="SSF81342">
    <property type="entry name" value="Transmembrane di-heme cytochromes"/>
    <property type="match status" value="1"/>
</dbReference>
<evidence type="ECO:0000256" key="4">
    <source>
        <dbReference type="ARBA" id="ARBA00022448"/>
    </source>
</evidence>
<keyword evidence="12 13" id="KW-0472">Membrane</keyword>
<dbReference type="GO" id="GO:0008863">
    <property type="term" value="F:formate dehydrogenase (NAD+) activity"/>
    <property type="evidence" value="ECO:0007669"/>
    <property type="project" value="InterPro"/>
</dbReference>
<keyword evidence="4" id="KW-0813">Transport</keyword>
<evidence type="ECO:0000256" key="9">
    <source>
        <dbReference type="ARBA" id="ARBA00022982"/>
    </source>
</evidence>
<proteinExistence type="inferred from homology"/>
<dbReference type="InterPro" id="IPR011577">
    <property type="entry name" value="Cyt_b561_bac/Ni-Hgenase"/>
</dbReference>
<dbReference type="GO" id="GO:0046872">
    <property type="term" value="F:metal ion binding"/>
    <property type="evidence" value="ECO:0007669"/>
    <property type="project" value="UniProtKB-KW"/>
</dbReference>
<feature type="domain" description="Cytochrome b561 bacterial/Ni-hydrogenase" evidence="14">
    <location>
        <begin position="14"/>
        <end position="191"/>
    </location>
</feature>
<comment type="caution">
    <text evidence="15">The sequence shown here is derived from an EMBL/GenBank/DDBJ whole genome shotgun (WGS) entry which is preliminary data.</text>
</comment>
<feature type="transmembrane region" description="Helical" evidence="13">
    <location>
        <begin position="120"/>
        <end position="140"/>
    </location>
</feature>
<dbReference type="Gene3D" id="1.20.950.20">
    <property type="entry name" value="Transmembrane di-heme cytochromes, Chain C"/>
    <property type="match status" value="1"/>
</dbReference>
<dbReference type="InterPro" id="IPR006471">
    <property type="entry name" value="Formate_DH_gsu"/>
</dbReference>
<comment type="subcellular location">
    <subcellularLocation>
        <location evidence="2">Cell membrane</location>
        <topology evidence="2">Multi-pass membrane protein</topology>
    </subcellularLocation>
</comment>
<evidence type="ECO:0000256" key="12">
    <source>
        <dbReference type="ARBA" id="ARBA00023136"/>
    </source>
</evidence>
<dbReference type="NCBIfam" id="TIGR01583">
    <property type="entry name" value="formate-DH-gamm"/>
    <property type="match status" value="1"/>
</dbReference>
<dbReference type="AlphaFoldDB" id="A0A4R5LKI4"/>
<keyword evidence="5" id="KW-1003">Cell membrane</keyword>
<dbReference type="GO" id="GO:0009055">
    <property type="term" value="F:electron transfer activity"/>
    <property type="evidence" value="ECO:0007669"/>
    <property type="project" value="InterPro"/>
</dbReference>
<dbReference type="Pfam" id="PF01292">
    <property type="entry name" value="Ni_hydr_CYTB"/>
    <property type="match status" value="1"/>
</dbReference>
<comment type="similarity">
    <text evidence="3">Belongs to the formate dehydrogenase gamma subunit family.</text>
</comment>
<keyword evidence="11" id="KW-0408">Iron</keyword>
<dbReference type="GO" id="GO:0009061">
    <property type="term" value="P:anaerobic respiration"/>
    <property type="evidence" value="ECO:0007669"/>
    <property type="project" value="TreeGrafter"/>
</dbReference>
<feature type="transmembrane region" description="Helical" evidence="13">
    <location>
        <begin position="24"/>
        <end position="48"/>
    </location>
</feature>
<dbReference type="PANTHER" id="PTHR30074:SF5">
    <property type="entry name" value="FORMATE DEHYDROGENASE, NITRATE-INDUCIBLE, CYTOCHROME B556(FDN) SUBUNIT"/>
    <property type="match status" value="1"/>
</dbReference>
<reference evidence="15 16" key="1">
    <citation type="submission" date="2019-03" db="EMBL/GenBank/DDBJ databases">
        <title>Paraburkholderia sp. isolated from native Mimosa gymnas in Guartela State Park, Brazil.</title>
        <authorList>
            <person name="Paulitsch F."/>
            <person name="Hungria M."/>
            <person name="Delamuta J.R.M."/>
            <person name="Ribeiro R.A."/>
            <person name="Dall'Agnol R."/>
            <person name="Silva J.S.B."/>
        </authorList>
    </citation>
    <scope>NUCLEOTIDE SEQUENCE [LARGE SCALE GENOMIC DNA]</scope>
    <source>
        <strain evidence="15 16">CNPSo 3008</strain>
    </source>
</reference>
<dbReference type="InterPro" id="IPR016174">
    <property type="entry name" value="Di-haem_cyt_TM"/>
</dbReference>
<evidence type="ECO:0000256" key="5">
    <source>
        <dbReference type="ARBA" id="ARBA00022475"/>
    </source>
</evidence>
<evidence type="ECO:0000256" key="6">
    <source>
        <dbReference type="ARBA" id="ARBA00022617"/>
    </source>
</evidence>
<evidence type="ECO:0000259" key="14">
    <source>
        <dbReference type="Pfam" id="PF01292"/>
    </source>
</evidence>
<dbReference type="FunFam" id="1.20.950.20:FF:000002">
    <property type="entry name" value="Formate dehydrogenase cytochrome b556 subunit"/>
    <property type="match status" value="1"/>
</dbReference>
<keyword evidence="9" id="KW-0249">Electron transport</keyword>
<dbReference type="GO" id="GO:0022904">
    <property type="term" value="P:respiratory electron transport chain"/>
    <property type="evidence" value="ECO:0007669"/>
    <property type="project" value="InterPro"/>
</dbReference>
<dbReference type="RefSeq" id="WP_133179867.1">
    <property type="nucleotide sequence ID" value="NZ_SMOD01000002.1"/>
</dbReference>
<keyword evidence="7 13" id="KW-0812">Transmembrane</keyword>
<evidence type="ECO:0000313" key="16">
    <source>
        <dbReference type="Proteomes" id="UP000295606"/>
    </source>
</evidence>
<evidence type="ECO:0000256" key="8">
    <source>
        <dbReference type="ARBA" id="ARBA00022723"/>
    </source>
</evidence>
<sequence>MNSDNSRPDLLIERYNANERTIHWITALSFILLALSGLALFHPAMFWLSALFGGGQWMRILHPFIGLVMFSAFSCLAMRYWRHNLIELSDIQWLLRILQILQNRDEGLPEGARYNGGQKMLFWTLLPCMIALLLSGIVIWRRYFSAYFAIDVLRFAALVHSLVAFVLILAIMVHIYAGIWIDGTLGAMLHGYVTPGWARKHHPRWFRSVIKSQHLK</sequence>
<evidence type="ECO:0000256" key="7">
    <source>
        <dbReference type="ARBA" id="ARBA00022692"/>
    </source>
</evidence>
<dbReference type="GO" id="GO:0036397">
    <property type="term" value="F:formate dehydrogenase (quinone) activity"/>
    <property type="evidence" value="ECO:0007669"/>
    <property type="project" value="TreeGrafter"/>
</dbReference>
<feature type="transmembrane region" description="Helical" evidence="13">
    <location>
        <begin position="152"/>
        <end position="173"/>
    </location>
</feature>
<dbReference type="PANTHER" id="PTHR30074">
    <property type="entry name" value="FORMATE DEHYDROGENASE, NITRATE-INDUCIBLE, CYTOCHROME B556 FDN SUBUNIT"/>
    <property type="match status" value="1"/>
</dbReference>
<dbReference type="OrthoDB" id="9790598at2"/>